<dbReference type="Proteomes" id="UP001499851">
    <property type="component" value="Unassembled WGS sequence"/>
</dbReference>
<dbReference type="InterPro" id="IPR029068">
    <property type="entry name" value="Glyas_Bleomycin-R_OHBP_Dase"/>
</dbReference>
<dbReference type="SUPFAM" id="SSF54593">
    <property type="entry name" value="Glyoxalase/Bleomycin resistance protein/Dihydroxybiphenyl dioxygenase"/>
    <property type="match status" value="1"/>
</dbReference>
<dbReference type="Pfam" id="PF18029">
    <property type="entry name" value="Glyoxalase_6"/>
    <property type="match status" value="1"/>
</dbReference>
<gene>
    <name evidence="3" type="ORF">GCM10009830_14680</name>
</gene>
<evidence type="ECO:0000313" key="3">
    <source>
        <dbReference type="EMBL" id="GAA1669888.1"/>
    </source>
</evidence>
<evidence type="ECO:0000259" key="2">
    <source>
        <dbReference type="Pfam" id="PF18029"/>
    </source>
</evidence>
<dbReference type="EMBL" id="BAAAQF010000005">
    <property type="protein sequence ID" value="GAA1669888.1"/>
    <property type="molecule type" value="Genomic_DNA"/>
</dbReference>
<dbReference type="PANTHER" id="PTHR35908">
    <property type="entry name" value="HYPOTHETICAL FUSION PROTEIN"/>
    <property type="match status" value="1"/>
</dbReference>
<evidence type="ECO:0000313" key="4">
    <source>
        <dbReference type="Proteomes" id="UP001499851"/>
    </source>
</evidence>
<dbReference type="InterPro" id="IPR041581">
    <property type="entry name" value="Glyoxalase_6"/>
</dbReference>
<dbReference type="RefSeq" id="WP_344483854.1">
    <property type="nucleotide sequence ID" value="NZ_BAAAQF010000005.1"/>
</dbReference>
<keyword evidence="4" id="KW-1185">Reference proteome</keyword>
<feature type="region of interest" description="Disordered" evidence="1">
    <location>
        <begin position="50"/>
        <end position="73"/>
    </location>
</feature>
<dbReference type="Gene3D" id="3.10.180.10">
    <property type="entry name" value="2,3-Dihydroxybiphenyl 1,2-Dioxygenase, domain 1"/>
    <property type="match status" value="1"/>
</dbReference>
<proteinExistence type="predicted"/>
<evidence type="ECO:0000256" key="1">
    <source>
        <dbReference type="SAM" id="MobiDB-lite"/>
    </source>
</evidence>
<dbReference type="PANTHER" id="PTHR35908:SF1">
    <property type="entry name" value="CONSERVED PROTEIN"/>
    <property type="match status" value="1"/>
</dbReference>
<feature type="region of interest" description="Disordered" evidence="1">
    <location>
        <begin position="86"/>
        <end position="105"/>
    </location>
</feature>
<comment type="caution">
    <text evidence="3">The sequence shown here is derived from an EMBL/GenBank/DDBJ whole genome shotgun (WGS) entry which is preliminary data.</text>
</comment>
<protein>
    <submittedName>
        <fullName evidence="3">VOC family protein</fullName>
    </submittedName>
</protein>
<dbReference type="CDD" id="cd06587">
    <property type="entry name" value="VOC"/>
    <property type="match status" value="1"/>
</dbReference>
<sequence length="152" mass="16740">MNSTFQLVIDCADPQRMVAFWAGPLGYEPEPPPEGHASWRAYWAAMGVPDEELPPPDAGDVPDSIVDPAGHGPRIWFQQVPEPKSRKNRWHLDLKPGGGRSVPLEERRRRVDAAVAGLVDAGATVLRVMDRPDQGQYAVALHDPEGNEFDVV</sequence>
<organism evidence="3 4">
    <name type="scientific">Glycomyces endophyticus</name>
    <dbReference type="NCBI Taxonomy" id="480996"/>
    <lineage>
        <taxon>Bacteria</taxon>
        <taxon>Bacillati</taxon>
        <taxon>Actinomycetota</taxon>
        <taxon>Actinomycetes</taxon>
        <taxon>Glycomycetales</taxon>
        <taxon>Glycomycetaceae</taxon>
        <taxon>Glycomyces</taxon>
    </lineage>
</organism>
<accession>A0ABN2GEC2</accession>
<feature type="domain" description="Glyoxalase-like" evidence="2">
    <location>
        <begin position="6"/>
        <end position="152"/>
    </location>
</feature>
<name>A0ABN2GEC2_9ACTN</name>
<reference evidence="3 4" key="1">
    <citation type="journal article" date="2019" name="Int. J. Syst. Evol. Microbiol.">
        <title>The Global Catalogue of Microorganisms (GCM) 10K type strain sequencing project: providing services to taxonomists for standard genome sequencing and annotation.</title>
        <authorList>
            <consortium name="The Broad Institute Genomics Platform"/>
            <consortium name="The Broad Institute Genome Sequencing Center for Infectious Disease"/>
            <person name="Wu L."/>
            <person name="Ma J."/>
        </authorList>
    </citation>
    <scope>NUCLEOTIDE SEQUENCE [LARGE SCALE GENOMIC DNA]</scope>
    <source>
        <strain evidence="3 4">JCM 16001</strain>
    </source>
</reference>